<sequence>MLFNALDSALDLHKQLQSSDVHSSPIALAEREETVLRGVVAGLSNREIAEQLQLSERTVKNSRANLMRQFSANSVADLLVRAAPLWIQGGNVMDSQGSG</sequence>
<protein>
    <recommendedName>
        <fullName evidence="4">HTH luxR-type domain-containing protein</fullName>
    </recommendedName>
</protein>
<evidence type="ECO:0000256" key="1">
    <source>
        <dbReference type="ARBA" id="ARBA00023015"/>
    </source>
</evidence>
<dbReference type="AlphaFoldDB" id="A0A7Z2JBP7"/>
<dbReference type="PANTHER" id="PTHR44688:SF16">
    <property type="entry name" value="DNA-BINDING TRANSCRIPTIONAL ACTIVATOR DEVR_DOSR"/>
    <property type="match status" value="1"/>
</dbReference>
<evidence type="ECO:0000313" key="6">
    <source>
        <dbReference type="Proteomes" id="UP000434209"/>
    </source>
</evidence>
<keyword evidence="1" id="KW-0805">Transcription regulation</keyword>
<feature type="domain" description="HTH luxR-type" evidence="4">
    <location>
        <begin position="21"/>
        <end position="86"/>
    </location>
</feature>
<dbReference type="KEGG" id="pacp:FAZ97_22840"/>
<dbReference type="InterPro" id="IPR036388">
    <property type="entry name" value="WH-like_DNA-bd_sf"/>
</dbReference>
<proteinExistence type="predicted"/>
<keyword evidence="6" id="KW-1185">Reference proteome</keyword>
<dbReference type="EMBL" id="CP046910">
    <property type="protein sequence ID" value="QGZ57729.1"/>
    <property type="molecule type" value="Genomic_DNA"/>
</dbReference>
<dbReference type="Gene3D" id="1.10.10.10">
    <property type="entry name" value="Winged helix-like DNA-binding domain superfamily/Winged helix DNA-binding domain"/>
    <property type="match status" value="1"/>
</dbReference>
<dbReference type="SMART" id="SM00421">
    <property type="entry name" value="HTH_LUXR"/>
    <property type="match status" value="1"/>
</dbReference>
<dbReference type="Proteomes" id="UP000434209">
    <property type="component" value="Chromosome 2"/>
</dbReference>
<organism evidence="5 6">
    <name type="scientific">Paraburkholderia acidiphila</name>
    <dbReference type="NCBI Taxonomy" id="2571747"/>
    <lineage>
        <taxon>Bacteria</taxon>
        <taxon>Pseudomonadati</taxon>
        <taxon>Pseudomonadota</taxon>
        <taxon>Betaproteobacteria</taxon>
        <taxon>Burkholderiales</taxon>
        <taxon>Burkholderiaceae</taxon>
        <taxon>Paraburkholderia</taxon>
    </lineage>
</organism>
<evidence type="ECO:0000256" key="3">
    <source>
        <dbReference type="ARBA" id="ARBA00023163"/>
    </source>
</evidence>
<dbReference type="GO" id="GO:0003677">
    <property type="term" value="F:DNA binding"/>
    <property type="evidence" value="ECO:0007669"/>
    <property type="project" value="UniProtKB-KW"/>
</dbReference>
<dbReference type="PROSITE" id="PS50043">
    <property type="entry name" value="HTH_LUXR_2"/>
    <property type="match status" value="1"/>
</dbReference>
<reference evidence="5 6" key="1">
    <citation type="submission" date="2019-12" db="EMBL/GenBank/DDBJ databases">
        <title>Paraburkholderia acidiphila 7Q-K02 sp. nov and Paraburkholderia acidisoli DHF22 sp. nov., two strains isolated from forest soil.</title>
        <authorList>
            <person name="Gao Z."/>
            <person name="Qiu L."/>
        </authorList>
    </citation>
    <scope>NUCLEOTIDE SEQUENCE [LARGE SCALE GENOMIC DNA]</scope>
    <source>
        <strain evidence="5 6">7Q-K02</strain>
    </source>
</reference>
<dbReference type="InterPro" id="IPR016032">
    <property type="entry name" value="Sig_transdc_resp-reg_C-effctor"/>
</dbReference>
<dbReference type="SUPFAM" id="SSF46894">
    <property type="entry name" value="C-terminal effector domain of the bipartite response regulators"/>
    <property type="match status" value="1"/>
</dbReference>
<keyword evidence="2" id="KW-0238">DNA-binding</keyword>
<dbReference type="InterPro" id="IPR000792">
    <property type="entry name" value="Tscrpt_reg_LuxR_C"/>
</dbReference>
<dbReference type="GO" id="GO:0006355">
    <property type="term" value="P:regulation of DNA-templated transcription"/>
    <property type="evidence" value="ECO:0007669"/>
    <property type="project" value="InterPro"/>
</dbReference>
<dbReference type="PRINTS" id="PR00038">
    <property type="entry name" value="HTHLUXR"/>
</dbReference>
<dbReference type="CDD" id="cd06170">
    <property type="entry name" value="LuxR_C_like"/>
    <property type="match status" value="1"/>
</dbReference>
<evidence type="ECO:0000259" key="4">
    <source>
        <dbReference type="PROSITE" id="PS50043"/>
    </source>
</evidence>
<dbReference type="PANTHER" id="PTHR44688">
    <property type="entry name" value="DNA-BINDING TRANSCRIPTIONAL ACTIVATOR DEVR_DOSR"/>
    <property type="match status" value="1"/>
</dbReference>
<dbReference type="Pfam" id="PF00196">
    <property type="entry name" value="GerE"/>
    <property type="match status" value="1"/>
</dbReference>
<evidence type="ECO:0000313" key="5">
    <source>
        <dbReference type="EMBL" id="QGZ57729.1"/>
    </source>
</evidence>
<evidence type="ECO:0000256" key="2">
    <source>
        <dbReference type="ARBA" id="ARBA00023125"/>
    </source>
</evidence>
<name>A0A7Z2JBP7_9BURK</name>
<dbReference type="RefSeq" id="WP_158760667.1">
    <property type="nucleotide sequence ID" value="NZ_CP046910.1"/>
</dbReference>
<accession>A0A7Z2JBP7</accession>
<gene>
    <name evidence="5" type="ORF">FAZ97_22840</name>
</gene>
<keyword evidence="3" id="KW-0804">Transcription</keyword>
<dbReference type="OrthoDB" id="3374006at2"/>